<dbReference type="InterPro" id="IPR036865">
    <property type="entry name" value="CRAL-TRIO_dom_sf"/>
</dbReference>
<dbReference type="Pfam" id="PF00650">
    <property type="entry name" value="CRAL_TRIO"/>
    <property type="match status" value="1"/>
</dbReference>
<proteinExistence type="predicted"/>
<keyword evidence="4" id="KW-1185">Reference proteome</keyword>
<dbReference type="InterPro" id="IPR001251">
    <property type="entry name" value="CRAL-TRIO_dom"/>
</dbReference>
<dbReference type="InterPro" id="IPR051064">
    <property type="entry name" value="SEC14/CRAL-TRIO_domain"/>
</dbReference>
<dbReference type="EMBL" id="CAXLJM020000083">
    <property type="protein sequence ID" value="CAL8130722.1"/>
    <property type="molecule type" value="Genomic_DNA"/>
</dbReference>
<name>A0ABP1RM96_9HEXA</name>
<dbReference type="PANTHER" id="PTHR23324:SF83">
    <property type="entry name" value="SEC14-LIKE PROTEIN 2"/>
    <property type="match status" value="1"/>
</dbReference>
<protein>
    <recommendedName>
        <fullName evidence="2">CRAL-TRIO domain-containing protein</fullName>
    </recommendedName>
</protein>
<dbReference type="SMART" id="SM00516">
    <property type="entry name" value="SEC14"/>
    <property type="match status" value="1"/>
</dbReference>
<comment type="caution">
    <text evidence="3">The sequence shown here is derived from an EMBL/GenBank/DDBJ whole genome shotgun (WGS) entry which is preliminary data.</text>
</comment>
<dbReference type="SMART" id="SM01100">
    <property type="entry name" value="CRAL_TRIO_N"/>
    <property type="match status" value="1"/>
</dbReference>
<dbReference type="PANTHER" id="PTHR23324">
    <property type="entry name" value="SEC14 RELATED PROTEIN"/>
    <property type="match status" value="1"/>
</dbReference>
<reference evidence="3 4" key="1">
    <citation type="submission" date="2024-08" db="EMBL/GenBank/DDBJ databases">
        <authorList>
            <person name="Cucini C."/>
            <person name="Frati F."/>
        </authorList>
    </citation>
    <scope>NUCLEOTIDE SEQUENCE [LARGE SCALE GENOMIC DNA]</scope>
</reference>
<evidence type="ECO:0000259" key="2">
    <source>
        <dbReference type="PROSITE" id="PS50191"/>
    </source>
</evidence>
<dbReference type="InterPro" id="IPR036273">
    <property type="entry name" value="CRAL/TRIO_N_dom_sf"/>
</dbReference>
<dbReference type="Proteomes" id="UP001642540">
    <property type="component" value="Unassembled WGS sequence"/>
</dbReference>
<keyword evidence="1" id="KW-0732">Signal</keyword>
<feature type="signal peptide" evidence="1">
    <location>
        <begin position="1"/>
        <end position="27"/>
    </location>
</feature>
<dbReference type="InterPro" id="IPR011074">
    <property type="entry name" value="CRAL/TRIO_N_dom"/>
</dbReference>
<organism evidence="3 4">
    <name type="scientific">Orchesella dallaii</name>
    <dbReference type="NCBI Taxonomy" id="48710"/>
    <lineage>
        <taxon>Eukaryota</taxon>
        <taxon>Metazoa</taxon>
        <taxon>Ecdysozoa</taxon>
        <taxon>Arthropoda</taxon>
        <taxon>Hexapoda</taxon>
        <taxon>Collembola</taxon>
        <taxon>Entomobryomorpha</taxon>
        <taxon>Entomobryoidea</taxon>
        <taxon>Orchesellidae</taxon>
        <taxon>Orchesellinae</taxon>
        <taxon>Orchesella</taxon>
    </lineage>
</organism>
<dbReference type="SUPFAM" id="SSF46938">
    <property type="entry name" value="CRAL/TRIO N-terminal domain"/>
    <property type="match status" value="1"/>
</dbReference>
<accession>A0ABP1RM96</accession>
<evidence type="ECO:0000256" key="1">
    <source>
        <dbReference type="SAM" id="SignalP"/>
    </source>
</evidence>
<evidence type="ECO:0000313" key="4">
    <source>
        <dbReference type="Proteomes" id="UP001642540"/>
    </source>
</evidence>
<dbReference type="PROSITE" id="PS50191">
    <property type="entry name" value="CRAL_TRIO"/>
    <property type="match status" value="1"/>
</dbReference>
<dbReference type="CDD" id="cd00170">
    <property type="entry name" value="SEC14"/>
    <property type="match status" value="1"/>
</dbReference>
<dbReference type="Gene3D" id="3.40.525.10">
    <property type="entry name" value="CRAL-TRIO lipid binding domain"/>
    <property type="match status" value="1"/>
</dbReference>
<evidence type="ECO:0000313" key="3">
    <source>
        <dbReference type="EMBL" id="CAL8130722.1"/>
    </source>
</evidence>
<sequence>MFHNNLTVFSTLACFVILLACFEVAYSVSFDKEITLTSKEKASLEDFKRLMIPKIPESSYVYKFANDDLYLLKWLQASDFNVKNTEKLLTKHLEWRAKENIDTIDTEDWEDFRREHPFYINTVDKQGRPLAEFWLTDWNIRKSVLAGKLNQISRSMVYCMETQTRQLFETREKGSNITQATLLMDLEGVNIIQHICPSCLPVYVSIATNLEAHYPFLWNRIYLMNMPASFEPIVRLVRPIMRQSTRSSLKSYGNKEQWLPLLDETIDKNQRSLRFGGTLTRE</sequence>
<dbReference type="SUPFAM" id="SSF52087">
    <property type="entry name" value="CRAL/TRIO domain"/>
    <property type="match status" value="1"/>
</dbReference>
<feature type="chain" id="PRO_5045556835" description="CRAL-TRIO domain-containing protein" evidence="1">
    <location>
        <begin position="28"/>
        <end position="282"/>
    </location>
</feature>
<gene>
    <name evidence="3" type="ORF">ODALV1_LOCUS23855</name>
</gene>
<feature type="domain" description="CRAL-TRIO" evidence="2">
    <location>
        <begin position="108"/>
        <end position="282"/>
    </location>
</feature>